<dbReference type="InterPro" id="IPR011050">
    <property type="entry name" value="Pectin_lyase_fold/virulence"/>
</dbReference>
<feature type="domain" description="GLAA-B beta-barrel" evidence="9">
    <location>
        <begin position="158"/>
        <end position="240"/>
    </location>
</feature>
<gene>
    <name evidence="11" type="ORF">SAMN04487894_105109</name>
</gene>
<protein>
    <submittedName>
        <fullName evidence="11">Right handed beta helix region</fullName>
    </submittedName>
</protein>
<keyword evidence="3 7" id="KW-0732">Signal</keyword>
<dbReference type="GO" id="GO:0004557">
    <property type="term" value="F:alpha-galactosidase activity"/>
    <property type="evidence" value="ECO:0007669"/>
    <property type="project" value="UniProtKB-EC"/>
</dbReference>
<evidence type="ECO:0000256" key="1">
    <source>
        <dbReference type="ARBA" id="ARBA00001255"/>
    </source>
</evidence>
<dbReference type="InterPro" id="IPR006626">
    <property type="entry name" value="PbH1"/>
</dbReference>
<sequence length="616" mass="68391">MRINKKNSRCFVMLYTCILTIGTLGNAQTAVPGDAVIDLAGYGARPNSFENAAPAVVKALEACRGKTNATLRLPGGRIDLWPDGAFKRELYVSNDTESDSLSKVKHIGFLLDGMAGLTIEGNNTLVVLHGKMVSFAFINSRDVTLRNIAFDYERPTMSEVRVASVNDSAAVLAVHPDSRYQVRDGRLVFYGEGWKTNRFHTIRFSPATSAMYYSSFQPFLKAAVKETAPFQLAFSGDFRKRDFSKDDVLTFRDPYRDNCGGFIWLSKNIRLEGVQMHYMHGLGIVSQFSENISFRRVSVKPREDSGRIIAAFADAFHFSGCKGTILIDSCVASGLHDDPVNVHGTHLKITEKIDDRHVKLQFMHHQTYGFAAFFAGDSIAFIDPGTLQEMGYARIRKAVLVNKKEMVAELDRPVPGAAGPGLCIENLTWTPSVEIRNSLFERTNTRGVLITTRRKVVIENNVFRRTGMHAILIADDAASWYESGPVRDVTIRNNTFESCGYNQAPGSYVIALLPENHQRAPVYYVHRNITITGNTFDLMDAPVLIAKSVAGLVFNANRIKRGAGGGALLKQPAFELRDCKNISIKKNTTDLPWPVQVHITATDRKTVQTDLHITTP</sequence>
<evidence type="ECO:0000313" key="11">
    <source>
        <dbReference type="EMBL" id="SDC98492.1"/>
    </source>
</evidence>
<dbReference type="EMBL" id="FMZO01000005">
    <property type="protein sequence ID" value="SDC98492.1"/>
    <property type="molecule type" value="Genomic_DNA"/>
</dbReference>
<dbReference type="InterPro" id="IPR039448">
    <property type="entry name" value="Beta_helix"/>
</dbReference>
<dbReference type="InterPro" id="IPR012334">
    <property type="entry name" value="Pectin_lyas_fold"/>
</dbReference>
<evidence type="ECO:0000256" key="6">
    <source>
        <dbReference type="ARBA" id="ARBA00023295"/>
    </source>
</evidence>
<organism evidence="11 12">
    <name type="scientific">Niabella drilacis (strain DSM 25811 / CCM 8410 / CCUG 62505 / LMG 26954 / E90)</name>
    <dbReference type="NCBI Taxonomy" id="1285928"/>
    <lineage>
        <taxon>Bacteria</taxon>
        <taxon>Pseudomonadati</taxon>
        <taxon>Bacteroidota</taxon>
        <taxon>Chitinophagia</taxon>
        <taxon>Chitinophagales</taxon>
        <taxon>Chitinophagaceae</taxon>
        <taxon>Niabella</taxon>
    </lineage>
</organism>
<evidence type="ECO:0000259" key="9">
    <source>
        <dbReference type="Pfam" id="PF23763"/>
    </source>
</evidence>
<evidence type="ECO:0000256" key="4">
    <source>
        <dbReference type="ARBA" id="ARBA00022737"/>
    </source>
</evidence>
<feature type="chain" id="PRO_5011637535" evidence="7">
    <location>
        <begin position="30"/>
        <end position="616"/>
    </location>
</feature>
<evidence type="ECO:0000313" key="12">
    <source>
        <dbReference type="Proteomes" id="UP000198757"/>
    </source>
</evidence>
<dbReference type="Pfam" id="PF23764">
    <property type="entry name" value="Beta-barrel_GLAA-B_II"/>
    <property type="match status" value="1"/>
</dbReference>
<proteinExistence type="predicted"/>
<comment type="catalytic activity">
    <reaction evidence="1">
        <text>Hydrolysis of terminal, non-reducing alpha-D-galactose residues in alpha-D-galactosides, including galactose oligosaccharides, galactomannans and galactolipids.</text>
        <dbReference type="EC" id="3.2.1.22"/>
    </reaction>
</comment>
<name>A0A1G6R1J1_NIADE</name>
<dbReference type="Pfam" id="PF13229">
    <property type="entry name" value="Beta_helix"/>
    <property type="match status" value="1"/>
</dbReference>
<evidence type="ECO:0000256" key="5">
    <source>
        <dbReference type="ARBA" id="ARBA00022801"/>
    </source>
</evidence>
<keyword evidence="12" id="KW-1185">Reference proteome</keyword>
<dbReference type="Gene3D" id="2.160.20.10">
    <property type="entry name" value="Single-stranded right-handed beta-helix, Pectin lyase-like"/>
    <property type="match status" value="2"/>
</dbReference>
<dbReference type="Pfam" id="PF23763">
    <property type="entry name" value="Beta-barrel_GLAA-B_I"/>
    <property type="match status" value="1"/>
</dbReference>
<dbReference type="SMART" id="SM00710">
    <property type="entry name" value="PbH1"/>
    <property type="match status" value="6"/>
</dbReference>
<dbReference type="Proteomes" id="UP000198757">
    <property type="component" value="Unassembled WGS sequence"/>
</dbReference>
<feature type="domain" description="GLAA-B beta-barrel" evidence="10">
    <location>
        <begin position="358"/>
        <end position="421"/>
    </location>
</feature>
<keyword evidence="4" id="KW-0677">Repeat</keyword>
<feature type="signal peptide" evidence="7">
    <location>
        <begin position="1"/>
        <end position="29"/>
    </location>
</feature>
<dbReference type="OrthoDB" id="9807299at2"/>
<evidence type="ECO:0000259" key="8">
    <source>
        <dbReference type="Pfam" id="PF13229"/>
    </source>
</evidence>
<feature type="domain" description="Right handed beta helix" evidence="8">
    <location>
        <begin position="433"/>
        <end position="604"/>
    </location>
</feature>
<keyword evidence="5" id="KW-0378">Hydrolase</keyword>
<dbReference type="AlphaFoldDB" id="A0A1G6R1J1"/>
<evidence type="ECO:0000256" key="3">
    <source>
        <dbReference type="ARBA" id="ARBA00022729"/>
    </source>
</evidence>
<dbReference type="SUPFAM" id="SSF51126">
    <property type="entry name" value="Pectin lyase-like"/>
    <property type="match status" value="1"/>
</dbReference>
<evidence type="ECO:0000256" key="2">
    <source>
        <dbReference type="ARBA" id="ARBA00001271"/>
    </source>
</evidence>
<dbReference type="InterPro" id="IPR056441">
    <property type="entry name" value="Beta-barrel_GLAA-B_II"/>
</dbReference>
<evidence type="ECO:0000256" key="7">
    <source>
        <dbReference type="SAM" id="SignalP"/>
    </source>
</evidence>
<dbReference type="InterPro" id="IPR057275">
    <property type="entry name" value="Beta-barrel_GLAA-B_I"/>
</dbReference>
<dbReference type="STRING" id="1285928.SAMN04487894_105109"/>
<evidence type="ECO:0000259" key="10">
    <source>
        <dbReference type="Pfam" id="PF23764"/>
    </source>
</evidence>
<reference evidence="12" key="1">
    <citation type="submission" date="2016-10" db="EMBL/GenBank/DDBJ databases">
        <authorList>
            <person name="Varghese N."/>
            <person name="Submissions S."/>
        </authorList>
    </citation>
    <scope>NUCLEOTIDE SEQUENCE [LARGE SCALE GENOMIC DNA]</scope>
    <source>
        <strain evidence="12">DSM 25811 / CCM 8410 / LMG 26954 / E90</strain>
    </source>
</reference>
<comment type="catalytic activity">
    <reaction evidence="2">
        <text>Hydrolysis of terminal, non-reducing branched (1-&gt;3)-alpha-D-galactosidic residues, producing free D-galactose.</text>
        <dbReference type="EC" id="3.2.1.n1"/>
    </reaction>
</comment>
<keyword evidence="6" id="KW-0326">Glycosidase</keyword>
<accession>A0A1G6R1J1</accession>